<dbReference type="Proteomes" id="UP000800097">
    <property type="component" value="Unassembled WGS sequence"/>
</dbReference>
<evidence type="ECO:0000256" key="3">
    <source>
        <dbReference type="ARBA" id="ARBA00023002"/>
    </source>
</evidence>
<dbReference type="PRINTS" id="PR00081">
    <property type="entry name" value="GDHRDH"/>
</dbReference>
<gene>
    <name evidence="4" type="ORF">EI97DRAFT_403091</name>
</gene>
<reference evidence="4" key="1">
    <citation type="journal article" date="2020" name="Stud. Mycol.">
        <title>101 Dothideomycetes genomes: a test case for predicting lifestyles and emergence of pathogens.</title>
        <authorList>
            <person name="Haridas S."/>
            <person name="Albert R."/>
            <person name="Binder M."/>
            <person name="Bloem J."/>
            <person name="Labutti K."/>
            <person name="Salamov A."/>
            <person name="Andreopoulos B."/>
            <person name="Baker S."/>
            <person name="Barry K."/>
            <person name="Bills G."/>
            <person name="Bluhm B."/>
            <person name="Cannon C."/>
            <person name="Castanera R."/>
            <person name="Culley D."/>
            <person name="Daum C."/>
            <person name="Ezra D."/>
            <person name="Gonzalez J."/>
            <person name="Henrissat B."/>
            <person name="Kuo A."/>
            <person name="Liang C."/>
            <person name="Lipzen A."/>
            <person name="Lutzoni F."/>
            <person name="Magnuson J."/>
            <person name="Mondo S."/>
            <person name="Nolan M."/>
            <person name="Ohm R."/>
            <person name="Pangilinan J."/>
            <person name="Park H.-J."/>
            <person name="Ramirez L."/>
            <person name="Alfaro M."/>
            <person name="Sun H."/>
            <person name="Tritt A."/>
            <person name="Yoshinaga Y."/>
            <person name="Zwiers L.-H."/>
            <person name="Turgeon B."/>
            <person name="Goodwin S."/>
            <person name="Spatafora J."/>
            <person name="Crous P."/>
            <person name="Grigoriev I."/>
        </authorList>
    </citation>
    <scope>NUCLEOTIDE SEQUENCE</scope>
    <source>
        <strain evidence="4">CBS 379.55</strain>
    </source>
</reference>
<dbReference type="EMBL" id="ML986506">
    <property type="protein sequence ID" value="KAF2273895.1"/>
    <property type="molecule type" value="Genomic_DNA"/>
</dbReference>
<keyword evidence="3" id="KW-0560">Oxidoreductase</keyword>
<proteinExistence type="inferred from homology"/>
<dbReference type="RefSeq" id="XP_033651434.1">
    <property type="nucleotide sequence ID" value="XM_033796497.1"/>
</dbReference>
<dbReference type="Gene3D" id="3.40.50.720">
    <property type="entry name" value="NAD(P)-binding Rossmann-like Domain"/>
    <property type="match status" value="1"/>
</dbReference>
<evidence type="ECO:0000256" key="2">
    <source>
        <dbReference type="ARBA" id="ARBA00022857"/>
    </source>
</evidence>
<protein>
    <submittedName>
        <fullName evidence="4">NAD(P)-binding protein</fullName>
    </submittedName>
</protein>
<dbReference type="Pfam" id="PF00106">
    <property type="entry name" value="adh_short"/>
    <property type="match status" value="1"/>
</dbReference>
<feature type="non-terminal residue" evidence="4">
    <location>
        <position position="281"/>
    </location>
</feature>
<dbReference type="InterPro" id="IPR002347">
    <property type="entry name" value="SDR_fam"/>
</dbReference>
<dbReference type="PANTHER" id="PTHR43180:SF31">
    <property type="entry name" value="CHAIN DEHYDROGENASE_REDUCTASE, PUTATIVE (AFU_ORTHOLOGUE AFUA_2G16570)-RELATED"/>
    <property type="match status" value="1"/>
</dbReference>
<dbReference type="OrthoDB" id="5371740at2759"/>
<accession>A0A6A6JC90</accession>
<evidence type="ECO:0000313" key="5">
    <source>
        <dbReference type="Proteomes" id="UP000800097"/>
    </source>
</evidence>
<evidence type="ECO:0000313" key="4">
    <source>
        <dbReference type="EMBL" id="KAF2273895.1"/>
    </source>
</evidence>
<evidence type="ECO:0000256" key="1">
    <source>
        <dbReference type="ARBA" id="ARBA00006484"/>
    </source>
</evidence>
<dbReference type="SUPFAM" id="SSF51735">
    <property type="entry name" value="NAD(P)-binding Rossmann-fold domains"/>
    <property type="match status" value="1"/>
</dbReference>
<sequence>MASSLELPSSFYCTQPIDFSKPLDTDSLKEKSVIVTGGANGIGLASARAFAEAGAYVTILDINEENGQRAASELGERGLHVQFVKTDTTSFSSQVAGFKAALSFSPSKTVDIVLANAGVAGSNLKAWLENAAKSTSDDPEPPSTLCLDVNLTGVYYTAHLSFFYFKHNLRKEDTAGPVSKQLIFVSSLAGYIGLSNVGEYGASKFGVRGLWKAVRHSGALLGPSVRYRSNLIAPTFIRTNMTAGIDSALEKRGIKLGTVDDVVAGVMRAACDEEVSGRAIA</sequence>
<name>A0A6A6JC90_WESOR</name>
<keyword evidence="5" id="KW-1185">Reference proteome</keyword>
<dbReference type="InterPro" id="IPR020904">
    <property type="entry name" value="Sc_DH/Rdtase_CS"/>
</dbReference>
<dbReference type="PROSITE" id="PS00061">
    <property type="entry name" value="ADH_SHORT"/>
    <property type="match status" value="1"/>
</dbReference>
<keyword evidence="2" id="KW-0521">NADP</keyword>
<dbReference type="GeneID" id="54549672"/>
<dbReference type="InterPro" id="IPR036291">
    <property type="entry name" value="NAD(P)-bd_dom_sf"/>
</dbReference>
<comment type="similarity">
    <text evidence="1">Belongs to the short-chain dehydrogenases/reductases (SDR) family.</text>
</comment>
<dbReference type="PANTHER" id="PTHR43180">
    <property type="entry name" value="3-OXOACYL-(ACYL-CARRIER-PROTEIN) REDUCTASE (AFU_ORTHOLOGUE AFUA_6G11210)"/>
    <property type="match status" value="1"/>
</dbReference>
<dbReference type="AlphaFoldDB" id="A0A6A6JC90"/>
<dbReference type="GO" id="GO:0016491">
    <property type="term" value="F:oxidoreductase activity"/>
    <property type="evidence" value="ECO:0007669"/>
    <property type="project" value="UniProtKB-KW"/>
</dbReference>
<organism evidence="4 5">
    <name type="scientific">Westerdykella ornata</name>
    <dbReference type="NCBI Taxonomy" id="318751"/>
    <lineage>
        <taxon>Eukaryota</taxon>
        <taxon>Fungi</taxon>
        <taxon>Dikarya</taxon>
        <taxon>Ascomycota</taxon>
        <taxon>Pezizomycotina</taxon>
        <taxon>Dothideomycetes</taxon>
        <taxon>Pleosporomycetidae</taxon>
        <taxon>Pleosporales</taxon>
        <taxon>Sporormiaceae</taxon>
        <taxon>Westerdykella</taxon>
    </lineage>
</organism>